<evidence type="ECO:0000313" key="1">
    <source>
        <dbReference type="EMBL" id="EHL15649.1"/>
    </source>
</evidence>
<dbReference type="SUPFAM" id="SSF47336">
    <property type="entry name" value="ACP-like"/>
    <property type="match status" value="1"/>
</dbReference>
<protein>
    <recommendedName>
        <fullName evidence="3">Acyl carrier protein</fullName>
    </recommendedName>
</protein>
<dbReference type="RefSeq" id="WP_009526600.1">
    <property type="nucleotide sequence ID" value="NZ_JH815225.1"/>
</dbReference>
<evidence type="ECO:0000313" key="2">
    <source>
        <dbReference type="Proteomes" id="UP000017818"/>
    </source>
</evidence>
<comment type="caution">
    <text evidence="1">The sequence shown here is derived from an EMBL/GenBank/DDBJ whole genome shotgun (WGS) entry which is preliminary data.</text>
</comment>
<dbReference type="OrthoDB" id="5326335at2"/>
<proteinExistence type="predicted"/>
<dbReference type="EMBL" id="AFZF02000003">
    <property type="protein sequence ID" value="EHL15649.1"/>
    <property type="molecule type" value="Genomic_DNA"/>
</dbReference>
<dbReference type="Proteomes" id="UP000017818">
    <property type="component" value="Unassembled WGS sequence"/>
</dbReference>
<name>V9HTY4_9FIRM</name>
<dbReference type="InterPro" id="IPR036736">
    <property type="entry name" value="ACP-like_sf"/>
</dbReference>
<organism evidence="1 2">
    <name type="scientific">Peptoanaerobacter stomatis</name>
    <dbReference type="NCBI Taxonomy" id="796937"/>
    <lineage>
        <taxon>Bacteria</taxon>
        <taxon>Bacillati</taxon>
        <taxon>Bacillota</taxon>
        <taxon>Clostridia</taxon>
        <taxon>Peptostreptococcales</taxon>
        <taxon>Filifactoraceae</taxon>
        <taxon>Peptoanaerobacter</taxon>
    </lineage>
</organism>
<sequence>MTNIEKYNAVFMGTFSINENDLKENPTYQKLKVWDSVAHMSLIFAIEEAFDISFETDDMIDFDSYEKGKELLKKYDIQF</sequence>
<dbReference type="HOGENOM" id="CLU_108696_20_1_9"/>
<evidence type="ECO:0008006" key="3">
    <source>
        <dbReference type="Google" id="ProtNLM"/>
    </source>
</evidence>
<accession>V9HTY4</accession>
<dbReference type="Gene3D" id="1.10.1200.10">
    <property type="entry name" value="ACP-like"/>
    <property type="match status" value="1"/>
</dbReference>
<reference evidence="1 2" key="1">
    <citation type="submission" date="2012-05" db="EMBL/GenBank/DDBJ databases">
        <title>The Genome Sequence of Eubacteriaceae bacterium CM2.</title>
        <authorList>
            <consortium name="The Broad Institute Genome Sequencing Platform"/>
            <person name="Earl A."/>
            <person name="Ward D."/>
            <person name="Feldgarden M."/>
            <person name="Gevers D."/>
            <person name="Sizova M."/>
            <person name="Hazen A."/>
            <person name="Epstein S."/>
            <person name="Walker B."/>
            <person name="Young S.K."/>
            <person name="Zeng Q."/>
            <person name="Gargeya S."/>
            <person name="Fitzgerald M."/>
            <person name="Haas B."/>
            <person name="Abouelleil A."/>
            <person name="Alvarado L."/>
            <person name="Arachchi H.M."/>
            <person name="Berlin A."/>
            <person name="Chapman S.B."/>
            <person name="Goldberg J."/>
            <person name="Griggs A."/>
            <person name="Gujja S."/>
            <person name="Hansen M."/>
            <person name="Howarth C."/>
            <person name="Imamovic A."/>
            <person name="Larimer J."/>
            <person name="McCowen C."/>
            <person name="Montmayeur A."/>
            <person name="Murphy C."/>
            <person name="Neiman D."/>
            <person name="Pearson M."/>
            <person name="Priest M."/>
            <person name="Roberts A."/>
            <person name="Saif S."/>
            <person name="Shea T."/>
            <person name="Sisk P."/>
            <person name="Sykes S."/>
            <person name="Wortman J."/>
            <person name="Nusbaum C."/>
            <person name="Birren B."/>
        </authorList>
    </citation>
    <scope>NUCLEOTIDE SEQUENCE [LARGE SCALE GENOMIC DNA]</scope>
    <source>
        <strain evidence="1 2">CM2</strain>
    </source>
</reference>
<dbReference type="AlphaFoldDB" id="V9HTY4"/>
<gene>
    <name evidence="1" type="ORF">HMPREF9630_02047</name>
</gene>